<reference evidence="1 2" key="1">
    <citation type="submission" date="2018-03" db="EMBL/GenBank/DDBJ databases">
        <title>Genomic Encyclopedia of Type Strains, Phase III (KMG-III): the genomes of soil and plant-associated and newly described type strains.</title>
        <authorList>
            <person name="Whitman W."/>
        </authorList>
    </citation>
    <scope>NUCLEOTIDE SEQUENCE [LARGE SCALE GENOMIC DNA]</scope>
    <source>
        <strain evidence="1 2">VKM Ac-1602</strain>
    </source>
</reference>
<name>A0ABX5LCZ3_9MICO</name>
<dbReference type="EMBL" id="QGDV01000013">
    <property type="protein sequence ID" value="PWJ62000.1"/>
    <property type="molecule type" value="Genomic_DNA"/>
</dbReference>
<sequence>MAEIDGCRAQTGSGYFNSCSITASWSGGVVQLGFVASYSLIQGGYDQIIGTGMTWQRCAGVQCTSPTFTVKKWSEGSSGPAVIRGQSDVSAPWGSWNAWVALNVGRDHGYATSS</sequence>
<organism evidence="1 2">
    <name type="scientific">Rathayibacter iranicus NCPPB 2253 = VKM Ac-1602</name>
    <dbReference type="NCBI Taxonomy" id="1328868"/>
    <lineage>
        <taxon>Bacteria</taxon>
        <taxon>Bacillati</taxon>
        <taxon>Actinomycetota</taxon>
        <taxon>Actinomycetes</taxon>
        <taxon>Micrococcales</taxon>
        <taxon>Microbacteriaceae</taxon>
        <taxon>Rathayibacter</taxon>
    </lineage>
</organism>
<gene>
    <name evidence="1" type="ORF">B0H03_11323</name>
</gene>
<keyword evidence="2" id="KW-1185">Reference proteome</keyword>
<accession>A0ABX5LCZ3</accession>
<comment type="caution">
    <text evidence="1">The sequence shown here is derived from an EMBL/GenBank/DDBJ whole genome shotgun (WGS) entry which is preliminary data.</text>
</comment>
<dbReference type="Proteomes" id="UP000245674">
    <property type="component" value="Unassembled WGS sequence"/>
</dbReference>
<evidence type="ECO:0000313" key="1">
    <source>
        <dbReference type="EMBL" id="PWJ62000.1"/>
    </source>
</evidence>
<evidence type="ECO:0000313" key="2">
    <source>
        <dbReference type="Proteomes" id="UP000245674"/>
    </source>
</evidence>
<protein>
    <submittedName>
        <fullName evidence="1">Uncharacterized protein</fullName>
    </submittedName>
</protein>
<proteinExistence type="predicted"/>